<keyword evidence="8" id="KW-0699">rRNA-binding</keyword>
<evidence type="ECO:0000256" key="7">
    <source>
        <dbReference type="ARBA" id="ARBA00022884"/>
    </source>
</evidence>
<keyword evidence="8" id="KW-0819">tRNA processing</keyword>
<dbReference type="EMBL" id="CP121252">
    <property type="protein sequence ID" value="WFP17751.1"/>
    <property type="molecule type" value="Genomic_DNA"/>
</dbReference>
<gene>
    <name evidence="8 11" type="primary">rnc</name>
    <name evidence="11" type="ORF">P8192_06530</name>
</gene>
<proteinExistence type="inferred from homology"/>
<dbReference type="SUPFAM" id="SSF54768">
    <property type="entry name" value="dsRNA-binding domain-like"/>
    <property type="match status" value="1"/>
</dbReference>
<evidence type="ECO:0000256" key="1">
    <source>
        <dbReference type="ARBA" id="ARBA00000109"/>
    </source>
</evidence>
<feature type="binding site" evidence="8">
    <location>
        <position position="110"/>
    </location>
    <ligand>
        <name>Mg(2+)</name>
        <dbReference type="ChEBI" id="CHEBI:18420"/>
    </ligand>
</feature>
<dbReference type="PROSITE" id="PS50142">
    <property type="entry name" value="RNASE_3_2"/>
    <property type="match status" value="1"/>
</dbReference>
<evidence type="ECO:0000256" key="6">
    <source>
        <dbReference type="ARBA" id="ARBA00022801"/>
    </source>
</evidence>
<keyword evidence="7 8" id="KW-0694">RNA-binding</keyword>
<dbReference type="InterPro" id="IPR014720">
    <property type="entry name" value="dsRBD_dom"/>
</dbReference>
<dbReference type="CDD" id="cd10845">
    <property type="entry name" value="DSRM_RNAse_III_family"/>
    <property type="match status" value="1"/>
</dbReference>
<dbReference type="Gene3D" id="1.10.1520.10">
    <property type="entry name" value="Ribonuclease III domain"/>
    <property type="match status" value="1"/>
</dbReference>
<dbReference type="SUPFAM" id="SSF69065">
    <property type="entry name" value="RNase III domain-like"/>
    <property type="match status" value="1"/>
</dbReference>
<keyword evidence="8" id="KW-0698">rRNA processing</keyword>
<keyword evidence="3 8" id="KW-0507">mRNA processing</keyword>
<evidence type="ECO:0000313" key="12">
    <source>
        <dbReference type="Proteomes" id="UP001219037"/>
    </source>
</evidence>
<comment type="catalytic activity">
    <reaction evidence="1 8">
        <text>Endonucleolytic cleavage to 5'-phosphomonoester.</text>
        <dbReference type="EC" id="3.1.26.3"/>
    </reaction>
</comment>
<dbReference type="PROSITE" id="PS00517">
    <property type="entry name" value="RNASE_3_1"/>
    <property type="match status" value="1"/>
</dbReference>
<comment type="subcellular location">
    <subcellularLocation>
        <location evidence="8">Cytoplasm</location>
    </subcellularLocation>
</comment>
<dbReference type="PANTHER" id="PTHR11207">
    <property type="entry name" value="RIBONUCLEASE III"/>
    <property type="match status" value="1"/>
</dbReference>
<dbReference type="GO" id="GO:0004525">
    <property type="term" value="F:ribonuclease III activity"/>
    <property type="evidence" value="ECO:0007669"/>
    <property type="project" value="UniProtKB-EC"/>
</dbReference>
<sequence>MTKHLGVHIGAEMLCLALTHRSYSFEHGGIPTNERLEFLGDSVLGVLVTDHLYRTFPDGAESSLAKLRASVVSTFALATAARRIGIGQHIRLGQGEIRTNGADKDSILADTLEALIGAAYIEGGFARAEQIVAQHIIPLLDDDDVMGAGKDWKTLVRMVTENNGLGDPVYQIDSTGPDHARSFTATLVVQGVSYATAQGGSKKEAEREAARASWPAIKELDHAGVA</sequence>
<dbReference type="SMART" id="SM00535">
    <property type="entry name" value="RIBOc"/>
    <property type="match status" value="1"/>
</dbReference>
<evidence type="ECO:0000256" key="3">
    <source>
        <dbReference type="ARBA" id="ARBA00022664"/>
    </source>
</evidence>
<keyword evidence="8" id="KW-0479">Metal-binding</keyword>
<feature type="active site" evidence="8">
    <location>
        <position position="41"/>
    </location>
</feature>
<comment type="subunit">
    <text evidence="8">Homodimer.</text>
</comment>
<name>A0ABY8H9A8_9MICC</name>
<evidence type="ECO:0000256" key="4">
    <source>
        <dbReference type="ARBA" id="ARBA00022722"/>
    </source>
</evidence>
<evidence type="ECO:0000256" key="2">
    <source>
        <dbReference type="ARBA" id="ARBA00010183"/>
    </source>
</evidence>
<protein>
    <recommendedName>
        <fullName evidence="8">Ribonuclease 3</fullName>
        <ecNumber evidence="8">3.1.26.3</ecNumber>
    </recommendedName>
    <alternativeName>
        <fullName evidence="8">Ribonuclease III</fullName>
        <shortName evidence="8">RNase III</shortName>
    </alternativeName>
</protein>
<dbReference type="HAMAP" id="MF_00104">
    <property type="entry name" value="RNase_III"/>
    <property type="match status" value="1"/>
</dbReference>
<dbReference type="InterPro" id="IPR000999">
    <property type="entry name" value="RNase_III_dom"/>
</dbReference>
<dbReference type="CDD" id="cd00593">
    <property type="entry name" value="RIBOc"/>
    <property type="match status" value="1"/>
</dbReference>
<comment type="similarity">
    <text evidence="2">Belongs to the ribonuclease III family.</text>
</comment>
<dbReference type="NCBIfam" id="TIGR02191">
    <property type="entry name" value="RNaseIII"/>
    <property type="match status" value="1"/>
</dbReference>
<evidence type="ECO:0000259" key="9">
    <source>
        <dbReference type="PROSITE" id="PS50137"/>
    </source>
</evidence>
<dbReference type="InterPro" id="IPR036389">
    <property type="entry name" value="RNase_III_sf"/>
</dbReference>
<dbReference type="InterPro" id="IPR011907">
    <property type="entry name" value="RNase_III"/>
</dbReference>
<feature type="domain" description="DRBM" evidence="9">
    <location>
        <begin position="151"/>
        <end position="219"/>
    </location>
</feature>
<keyword evidence="12" id="KW-1185">Reference proteome</keyword>
<dbReference type="Proteomes" id="UP001219037">
    <property type="component" value="Chromosome"/>
</dbReference>
<keyword evidence="8" id="KW-0963">Cytoplasm</keyword>
<feature type="binding site" evidence="8">
    <location>
        <position position="113"/>
    </location>
    <ligand>
        <name>Mg(2+)</name>
        <dbReference type="ChEBI" id="CHEBI:18420"/>
    </ligand>
</feature>
<evidence type="ECO:0000256" key="8">
    <source>
        <dbReference type="HAMAP-Rule" id="MF_00104"/>
    </source>
</evidence>
<organism evidence="11 12">
    <name type="scientific">Citricoccus muralis</name>
    <dbReference type="NCBI Taxonomy" id="169134"/>
    <lineage>
        <taxon>Bacteria</taxon>
        <taxon>Bacillati</taxon>
        <taxon>Actinomycetota</taxon>
        <taxon>Actinomycetes</taxon>
        <taxon>Micrococcales</taxon>
        <taxon>Micrococcaceae</taxon>
        <taxon>Citricoccus</taxon>
    </lineage>
</organism>
<feature type="binding site" evidence="8">
    <location>
        <position position="37"/>
    </location>
    <ligand>
        <name>Mg(2+)</name>
        <dbReference type="ChEBI" id="CHEBI:18420"/>
    </ligand>
</feature>
<dbReference type="Pfam" id="PF14622">
    <property type="entry name" value="Ribonucleas_3_3"/>
    <property type="match status" value="1"/>
</dbReference>
<comment type="cofactor">
    <cofactor evidence="8">
        <name>Mg(2+)</name>
        <dbReference type="ChEBI" id="CHEBI:18420"/>
    </cofactor>
</comment>
<evidence type="ECO:0000259" key="10">
    <source>
        <dbReference type="PROSITE" id="PS50142"/>
    </source>
</evidence>
<dbReference type="Gene3D" id="3.30.160.20">
    <property type="match status" value="1"/>
</dbReference>
<keyword evidence="5 8" id="KW-0255">Endonuclease</keyword>
<feature type="domain" description="RNase III" evidence="10">
    <location>
        <begin position="12"/>
        <end position="124"/>
    </location>
</feature>
<dbReference type="Pfam" id="PF00035">
    <property type="entry name" value="dsrm"/>
    <property type="match status" value="1"/>
</dbReference>
<reference evidence="11 12" key="1">
    <citation type="submission" date="2023-04" db="EMBL/GenBank/DDBJ databases">
        <title>Funneling lignin-derived compounds into biodiesel using alkali-halophilic Citricoccus sp. P2.</title>
        <authorList>
            <person name="Luo C.-B."/>
        </authorList>
    </citation>
    <scope>NUCLEOTIDE SEQUENCE [LARGE SCALE GENOMIC DNA]</scope>
    <source>
        <strain evidence="11 12">P2</strain>
    </source>
</reference>
<dbReference type="RefSeq" id="WP_278159467.1">
    <property type="nucleotide sequence ID" value="NZ_CP121252.1"/>
</dbReference>
<accession>A0ABY8H9A8</accession>
<keyword evidence="6 8" id="KW-0378">Hydrolase</keyword>
<feature type="active site" evidence="8">
    <location>
        <position position="113"/>
    </location>
</feature>
<dbReference type="PROSITE" id="PS50137">
    <property type="entry name" value="DS_RBD"/>
    <property type="match status" value="1"/>
</dbReference>
<evidence type="ECO:0000256" key="5">
    <source>
        <dbReference type="ARBA" id="ARBA00022759"/>
    </source>
</evidence>
<dbReference type="EC" id="3.1.26.3" evidence="8"/>
<dbReference type="PANTHER" id="PTHR11207:SF0">
    <property type="entry name" value="RIBONUCLEASE 3"/>
    <property type="match status" value="1"/>
</dbReference>
<keyword evidence="4 8" id="KW-0540">Nuclease</keyword>
<comment type="function">
    <text evidence="8">Digests double-stranded RNA. Involved in the processing of primary rRNA transcript to yield the immediate precursors to the large and small rRNAs (23S and 16S). Processes some mRNAs, and tRNAs when they are encoded in the rRNA operon. Processes pre-crRNA and tracrRNA of type II CRISPR loci if present in the organism.</text>
</comment>
<keyword evidence="8" id="KW-0460">Magnesium</keyword>
<dbReference type="SMART" id="SM00358">
    <property type="entry name" value="DSRM"/>
    <property type="match status" value="1"/>
</dbReference>
<evidence type="ECO:0000313" key="11">
    <source>
        <dbReference type="EMBL" id="WFP17751.1"/>
    </source>
</evidence>